<gene>
    <name evidence="1" type="primary">brxF</name>
    <name evidence="1" type="ORF">JK635_11105</name>
</gene>
<name>A0ABS1TNZ8_9BACI</name>
<evidence type="ECO:0000313" key="1">
    <source>
        <dbReference type="EMBL" id="MBL4952759.1"/>
    </source>
</evidence>
<dbReference type="EMBL" id="JAESWB010000168">
    <property type="protein sequence ID" value="MBL4952759.1"/>
    <property type="molecule type" value="Genomic_DNA"/>
</dbReference>
<dbReference type="NCBIfam" id="NF033453">
    <property type="entry name" value="BREX_3_BrxF"/>
    <property type="match status" value="1"/>
</dbReference>
<proteinExistence type="predicted"/>
<reference evidence="1 2" key="1">
    <citation type="submission" date="2021-01" db="EMBL/GenBank/DDBJ databases">
        <title>Genome public.</title>
        <authorList>
            <person name="Liu C."/>
            <person name="Sun Q."/>
        </authorList>
    </citation>
    <scope>NUCLEOTIDE SEQUENCE [LARGE SCALE GENOMIC DNA]</scope>
    <source>
        <strain evidence="1 2">YIM B02564</strain>
    </source>
</reference>
<organism evidence="1 2">
    <name type="scientific">Neobacillus paridis</name>
    <dbReference type="NCBI Taxonomy" id="2803862"/>
    <lineage>
        <taxon>Bacteria</taxon>
        <taxon>Bacillati</taxon>
        <taxon>Bacillota</taxon>
        <taxon>Bacilli</taxon>
        <taxon>Bacillales</taxon>
        <taxon>Bacillaceae</taxon>
        <taxon>Neobacillus</taxon>
    </lineage>
</organism>
<dbReference type="Proteomes" id="UP000623967">
    <property type="component" value="Unassembled WGS sequence"/>
</dbReference>
<keyword evidence="2" id="KW-1185">Reference proteome</keyword>
<protein>
    <submittedName>
        <fullName evidence="1">BREX-3 system P-loop-containing protein BrxF</fullName>
    </submittedName>
</protein>
<comment type="caution">
    <text evidence="1">The sequence shown here is derived from an EMBL/GenBank/DDBJ whole genome shotgun (WGS) entry which is preliminary data.</text>
</comment>
<accession>A0ABS1TNZ8</accession>
<sequence length="151" mass="17190">MSADLVKKIEQELSSISSKYYKMILVCEHPKGIAVKNAAENLGIPLLNISLLLSEKLKEYPSKRMAGRVHNLLSDILRNAGRRTLCLDHIEVLFDPTLKQDVIQLLQSFSRNYTLVVSWKGSYDGRRFAYAVPGHPEYYECKEFDGIVVTE</sequence>
<evidence type="ECO:0000313" key="2">
    <source>
        <dbReference type="Proteomes" id="UP000623967"/>
    </source>
</evidence>
<dbReference type="InterPro" id="IPR048067">
    <property type="entry name" value="BREX_3_BrxF"/>
</dbReference>
<dbReference type="RefSeq" id="WP_202653998.1">
    <property type="nucleotide sequence ID" value="NZ_JAESWB010000168.1"/>
</dbReference>